<dbReference type="RefSeq" id="WP_146503261.1">
    <property type="nucleotide sequence ID" value="NZ_SJPG01000001.1"/>
</dbReference>
<keyword evidence="2" id="KW-0472">Membrane</keyword>
<feature type="region of interest" description="Disordered" evidence="1">
    <location>
        <begin position="249"/>
        <end position="277"/>
    </location>
</feature>
<protein>
    <recommendedName>
        <fullName evidence="3">DUF1559 domain-containing protein</fullName>
    </recommendedName>
</protein>
<organism evidence="4 5">
    <name type="scientific">Rubinisphaera italica</name>
    <dbReference type="NCBI Taxonomy" id="2527969"/>
    <lineage>
        <taxon>Bacteria</taxon>
        <taxon>Pseudomonadati</taxon>
        <taxon>Planctomycetota</taxon>
        <taxon>Planctomycetia</taxon>
        <taxon>Planctomycetales</taxon>
        <taxon>Planctomycetaceae</taxon>
        <taxon>Rubinisphaera</taxon>
    </lineage>
</organism>
<dbReference type="NCBIfam" id="TIGR04294">
    <property type="entry name" value="pre_pil_HX9DG"/>
    <property type="match status" value="1"/>
</dbReference>
<keyword evidence="2" id="KW-0812">Transmembrane</keyword>
<dbReference type="PANTHER" id="PTHR30093">
    <property type="entry name" value="GENERAL SECRETION PATHWAY PROTEIN G"/>
    <property type="match status" value="1"/>
</dbReference>
<dbReference type="Pfam" id="PF07963">
    <property type="entry name" value="N_methyl"/>
    <property type="match status" value="1"/>
</dbReference>
<dbReference type="Gene3D" id="3.30.700.10">
    <property type="entry name" value="Glycoprotein, Type 4 Pilin"/>
    <property type="match status" value="1"/>
</dbReference>
<dbReference type="PANTHER" id="PTHR30093:SF2">
    <property type="entry name" value="TYPE II SECRETION SYSTEM PROTEIN H"/>
    <property type="match status" value="1"/>
</dbReference>
<dbReference type="SUPFAM" id="SSF54523">
    <property type="entry name" value="Pili subunits"/>
    <property type="match status" value="1"/>
</dbReference>
<evidence type="ECO:0000256" key="1">
    <source>
        <dbReference type="SAM" id="MobiDB-lite"/>
    </source>
</evidence>
<dbReference type="InterPro" id="IPR045584">
    <property type="entry name" value="Pilin-like"/>
</dbReference>
<evidence type="ECO:0000313" key="4">
    <source>
        <dbReference type="EMBL" id="TWT61244.1"/>
    </source>
</evidence>
<dbReference type="EMBL" id="SJPG01000001">
    <property type="protein sequence ID" value="TWT61244.1"/>
    <property type="molecule type" value="Genomic_DNA"/>
</dbReference>
<dbReference type="Proteomes" id="UP000316095">
    <property type="component" value="Unassembled WGS sequence"/>
</dbReference>
<gene>
    <name evidence="4" type="ORF">Pan54_19790</name>
</gene>
<sequence length="321" mass="35509">MKTHKELFLNRDRFAFTLVELLVVIAIIAILVALLLPAVQQAREAARRSSCKNNLMQMGIAISNYEHLWETLPIGTTNPTGPIENTRTGSDVGWMVRFLPQMDDNNAFDKFDFKAGAYDAANYQIAEYQPQWIHCPSSALPQFVSVPANINPMENEDGSEQVMSGFEGNGESVEIAVTNYAGVHSGSNVAIDQDNDGVFILNQAIAPRDIRDGMSHTLMVGEKIFGGLKLGWISGSRATLRNTGIPINQNNDEFRNSGGYRQRDEWEPADPLETGGFESEHAGGAQFVLCDSSVRFLSENIDIEVYSNLGNREDGELLRDF</sequence>
<dbReference type="InterPro" id="IPR011453">
    <property type="entry name" value="DUF1559"/>
</dbReference>
<evidence type="ECO:0000256" key="2">
    <source>
        <dbReference type="SAM" id="Phobius"/>
    </source>
</evidence>
<evidence type="ECO:0000259" key="3">
    <source>
        <dbReference type="Pfam" id="PF07596"/>
    </source>
</evidence>
<dbReference type="Pfam" id="PF07596">
    <property type="entry name" value="SBP_bac_10"/>
    <property type="match status" value="1"/>
</dbReference>
<dbReference type="AlphaFoldDB" id="A0A5C5XEM6"/>
<keyword evidence="2" id="KW-1133">Transmembrane helix</keyword>
<accession>A0A5C5XEM6</accession>
<dbReference type="OrthoDB" id="255848at2"/>
<reference evidence="4 5" key="1">
    <citation type="submission" date="2019-02" db="EMBL/GenBank/DDBJ databases">
        <title>Deep-cultivation of Planctomycetes and their phenomic and genomic characterization uncovers novel biology.</title>
        <authorList>
            <person name="Wiegand S."/>
            <person name="Jogler M."/>
            <person name="Boedeker C."/>
            <person name="Pinto D."/>
            <person name="Vollmers J."/>
            <person name="Rivas-Marin E."/>
            <person name="Kohn T."/>
            <person name="Peeters S.H."/>
            <person name="Heuer A."/>
            <person name="Rast P."/>
            <person name="Oberbeckmann S."/>
            <person name="Bunk B."/>
            <person name="Jeske O."/>
            <person name="Meyerdierks A."/>
            <person name="Storesund J.E."/>
            <person name="Kallscheuer N."/>
            <person name="Luecker S."/>
            <person name="Lage O.M."/>
            <person name="Pohl T."/>
            <person name="Merkel B.J."/>
            <person name="Hornburger P."/>
            <person name="Mueller R.-W."/>
            <person name="Bruemmer F."/>
            <person name="Labrenz M."/>
            <person name="Spormann A.M."/>
            <person name="Op Den Camp H."/>
            <person name="Overmann J."/>
            <person name="Amann R."/>
            <person name="Jetten M.S.M."/>
            <person name="Mascher T."/>
            <person name="Medema M.H."/>
            <person name="Devos D.P."/>
            <person name="Kaster A.-K."/>
            <person name="Ovreas L."/>
            <person name="Rohde M."/>
            <person name="Galperin M.Y."/>
            <person name="Jogler C."/>
        </authorList>
    </citation>
    <scope>NUCLEOTIDE SEQUENCE [LARGE SCALE GENOMIC DNA]</scope>
    <source>
        <strain evidence="4 5">Pan54</strain>
    </source>
</reference>
<dbReference type="InterPro" id="IPR027558">
    <property type="entry name" value="Pre_pil_HX9DG_C"/>
</dbReference>
<name>A0A5C5XEM6_9PLAN</name>
<keyword evidence="5" id="KW-1185">Reference proteome</keyword>
<proteinExistence type="predicted"/>
<dbReference type="NCBIfam" id="TIGR02532">
    <property type="entry name" value="IV_pilin_GFxxxE"/>
    <property type="match status" value="1"/>
</dbReference>
<dbReference type="InterPro" id="IPR012902">
    <property type="entry name" value="N_methyl_site"/>
</dbReference>
<feature type="domain" description="DUF1559" evidence="3">
    <location>
        <begin position="40"/>
        <end position="303"/>
    </location>
</feature>
<evidence type="ECO:0000313" key="5">
    <source>
        <dbReference type="Proteomes" id="UP000316095"/>
    </source>
</evidence>
<feature type="transmembrane region" description="Helical" evidence="2">
    <location>
        <begin position="14"/>
        <end position="39"/>
    </location>
</feature>
<comment type="caution">
    <text evidence="4">The sequence shown here is derived from an EMBL/GenBank/DDBJ whole genome shotgun (WGS) entry which is preliminary data.</text>
</comment>